<gene>
    <name evidence="2" type="ORF">scyTo_0025075</name>
</gene>
<proteinExistence type="predicted"/>
<protein>
    <recommendedName>
        <fullName evidence="1">NERD domain-containing protein</fullName>
    </recommendedName>
</protein>
<dbReference type="AlphaFoldDB" id="A0A401QGG8"/>
<name>A0A401QGG8_SCYTO</name>
<dbReference type="EMBL" id="BFAA01070365">
    <property type="protein sequence ID" value="GCB84491.1"/>
    <property type="molecule type" value="Genomic_DNA"/>
</dbReference>
<feature type="non-terminal residue" evidence="2">
    <location>
        <position position="1"/>
    </location>
</feature>
<reference evidence="2 3" key="1">
    <citation type="journal article" date="2018" name="Nat. Ecol. Evol.">
        <title>Shark genomes provide insights into elasmobranch evolution and the origin of vertebrates.</title>
        <authorList>
            <person name="Hara Y"/>
            <person name="Yamaguchi K"/>
            <person name="Onimaru K"/>
            <person name="Kadota M"/>
            <person name="Koyanagi M"/>
            <person name="Keeley SD"/>
            <person name="Tatsumi K"/>
            <person name="Tanaka K"/>
            <person name="Motone F"/>
            <person name="Kageyama Y"/>
            <person name="Nozu R"/>
            <person name="Adachi N"/>
            <person name="Nishimura O"/>
            <person name="Nakagawa R"/>
            <person name="Tanegashima C"/>
            <person name="Kiyatake I"/>
            <person name="Matsumoto R"/>
            <person name="Murakumo K"/>
            <person name="Nishida K"/>
            <person name="Terakita A"/>
            <person name="Kuratani S"/>
            <person name="Sato K"/>
            <person name="Hyodo S Kuraku.S."/>
        </authorList>
    </citation>
    <scope>NUCLEOTIDE SEQUENCE [LARGE SCALE GENOMIC DNA]</scope>
</reference>
<dbReference type="OrthoDB" id="79452at2759"/>
<feature type="domain" description="NERD" evidence="1">
    <location>
        <begin position="1"/>
        <end position="40"/>
    </location>
</feature>
<organism evidence="2 3">
    <name type="scientific">Scyliorhinus torazame</name>
    <name type="common">Cloudy catshark</name>
    <name type="synonym">Catulus torazame</name>
    <dbReference type="NCBI Taxonomy" id="75743"/>
    <lineage>
        <taxon>Eukaryota</taxon>
        <taxon>Metazoa</taxon>
        <taxon>Chordata</taxon>
        <taxon>Craniata</taxon>
        <taxon>Vertebrata</taxon>
        <taxon>Chondrichthyes</taxon>
        <taxon>Elasmobranchii</taxon>
        <taxon>Galeomorphii</taxon>
        <taxon>Galeoidea</taxon>
        <taxon>Carcharhiniformes</taxon>
        <taxon>Scyliorhinidae</taxon>
        <taxon>Scyliorhinus</taxon>
    </lineage>
</organism>
<dbReference type="InterPro" id="IPR011528">
    <property type="entry name" value="NERD"/>
</dbReference>
<evidence type="ECO:0000313" key="3">
    <source>
        <dbReference type="Proteomes" id="UP000288216"/>
    </source>
</evidence>
<comment type="caution">
    <text evidence="2">The sequence shown here is derived from an EMBL/GenBank/DDBJ whole genome shotgun (WGS) entry which is preliminary data.</text>
</comment>
<accession>A0A401QGG8</accession>
<sequence>AQHLVKDGYVVEVTENTRKLRRIFLSPDLFFCVRVKKQAG</sequence>
<evidence type="ECO:0000259" key="1">
    <source>
        <dbReference type="PROSITE" id="PS50965"/>
    </source>
</evidence>
<evidence type="ECO:0000313" key="2">
    <source>
        <dbReference type="EMBL" id="GCB84491.1"/>
    </source>
</evidence>
<dbReference type="Proteomes" id="UP000288216">
    <property type="component" value="Unassembled WGS sequence"/>
</dbReference>
<keyword evidence="3" id="KW-1185">Reference proteome</keyword>
<dbReference type="PROSITE" id="PS50965">
    <property type="entry name" value="NERD"/>
    <property type="match status" value="1"/>
</dbReference>